<dbReference type="PANTHER" id="PTHR23150:SF33">
    <property type="entry name" value="INACTIVE C-ALPHA-FORMYLGLYCINE-GENERATING ENZYME 2"/>
    <property type="match status" value="1"/>
</dbReference>
<dbReference type="Proteomes" id="UP001195483">
    <property type="component" value="Unassembled WGS sequence"/>
</dbReference>
<evidence type="ECO:0000259" key="4">
    <source>
        <dbReference type="Pfam" id="PF03781"/>
    </source>
</evidence>
<dbReference type="Pfam" id="PF03781">
    <property type="entry name" value="FGE-sulfatase"/>
    <property type="match status" value="1"/>
</dbReference>
<organism evidence="5 6">
    <name type="scientific">Potamilus streckersoni</name>
    <dbReference type="NCBI Taxonomy" id="2493646"/>
    <lineage>
        <taxon>Eukaryota</taxon>
        <taxon>Metazoa</taxon>
        <taxon>Spiralia</taxon>
        <taxon>Lophotrochozoa</taxon>
        <taxon>Mollusca</taxon>
        <taxon>Bivalvia</taxon>
        <taxon>Autobranchia</taxon>
        <taxon>Heteroconchia</taxon>
        <taxon>Palaeoheterodonta</taxon>
        <taxon>Unionida</taxon>
        <taxon>Unionoidea</taxon>
        <taxon>Unionidae</taxon>
        <taxon>Ambleminae</taxon>
        <taxon>Lampsilini</taxon>
        <taxon>Potamilus</taxon>
    </lineage>
</organism>
<dbReference type="GO" id="GO:0005783">
    <property type="term" value="C:endoplasmic reticulum"/>
    <property type="evidence" value="ECO:0007669"/>
    <property type="project" value="TreeGrafter"/>
</dbReference>
<sequence>MDSMAWTKIYCLIWLVYIFSCKKVHLQDIKDVINSYDHFDIMKLMKGGKFIIGINDPKSDTGEYPVRMTEVKPFYMDIYPVTVSQMWKFKHRKQKYKTTAEKKGFSWVLSKFVPDDIKLNWASESPERGWLAVKGAMWSRPEGPGSSIRKRLDYPVVHVSYNDAKALCETIGKRLPTEDEWEFAARGGLEGLQYPWGDKFKKMRMNTWQGQFPDEDQGNDQWVGLAPVYAYGPQNNFSMYNMLGNVWEWTSTKYYDRVVDRSLQELRYVLKGGSYLDTRDGSYNYVVRTSNRMGQAPDYTAHNVGVRCAASAPHLVKRPRQPREEEAQKKPLSTPRPPRLHKLSEMAFPPTGTKETETQKSKWKSGRRWHGEEL</sequence>
<evidence type="ECO:0000256" key="2">
    <source>
        <dbReference type="SAM" id="MobiDB-lite"/>
    </source>
</evidence>
<keyword evidence="6" id="KW-1185">Reference proteome</keyword>
<reference evidence="5" key="2">
    <citation type="journal article" date="2021" name="Genome Biol. Evol.">
        <title>Developing a high-quality reference genome for a parasitic bivalve with doubly uniparental inheritance (Bivalvia: Unionida).</title>
        <authorList>
            <person name="Smith C.H."/>
        </authorList>
    </citation>
    <scope>NUCLEOTIDE SEQUENCE</scope>
    <source>
        <strain evidence="5">CHS0354</strain>
        <tissue evidence="5">Mantle</tissue>
    </source>
</reference>
<protein>
    <recommendedName>
        <fullName evidence="4">Sulfatase-modifying factor enzyme-like domain-containing protein</fullName>
    </recommendedName>
</protein>
<keyword evidence="3" id="KW-0732">Signal</keyword>
<evidence type="ECO:0000313" key="6">
    <source>
        <dbReference type="Proteomes" id="UP001195483"/>
    </source>
</evidence>
<feature type="domain" description="Sulfatase-modifying factor enzyme-like" evidence="4">
    <location>
        <begin position="44"/>
        <end position="309"/>
    </location>
</feature>
<dbReference type="SUPFAM" id="SSF56436">
    <property type="entry name" value="C-type lectin-like"/>
    <property type="match status" value="1"/>
</dbReference>
<evidence type="ECO:0000313" key="5">
    <source>
        <dbReference type="EMBL" id="KAK3599589.1"/>
    </source>
</evidence>
<comment type="similarity">
    <text evidence="1">Belongs to the sulfatase-modifying factor family.</text>
</comment>
<feature type="chain" id="PRO_5042249207" description="Sulfatase-modifying factor enzyme-like domain-containing protein" evidence="3">
    <location>
        <begin position="27"/>
        <end position="374"/>
    </location>
</feature>
<dbReference type="InterPro" id="IPR051043">
    <property type="entry name" value="Sulfatase_Mod_Factor_Kinase"/>
</dbReference>
<evidence type="ECO:0000256" key="3">
    <source>
        <dbReference type="SAM" id="SignalP"/>
    </source>
</evidence>
<accession>A0AAE0SWX8</accession>
<name>A0AAE0SWX8_9BIVA</name>
<comment type="caution">
    <text evidence="5">The sequence shown here is derived from an EMBL/GenBank/DDBJ whole genome shotgun (WGS) entry which is preliminary data.</text>
</comment>
<evidence type="ECO:0000256" key="1">
    <source>
        <dbReference type="ARBA" id="ARBA00005310"/>
    </source>
</evidence>
<dbReference type="EMBL" id="JAEAOA010002091">
    <property type="protein sequence ID" value="KAK3599589.1"/>
    <property type="molecule type" value="Genomic_DNA"/>
</dbReference>
<feature type="region of interest" description="Disordered" evidence="2">
    <location>
        <begin position="311"/>
        <end position="374"/>
    </location>
</feature>
<feature type="signal peptide" evidence="3">
    <location>
        <begin position="1"/>
        <end position="26"/>
    </location>
</feature>
<proteinExistence type="inferred from homology"/>
<dbReference type="Gene3D" id="3.90.1580.10">
    <property type="entry name" value="paralog of FGE (formylglycine-generating enzyme)"/>
    <property type="match status" value="1"/>
</dbReference>
<reference evidence="5" key="3">
    <citation type="submission" date="2023-05" db="EMBL/GenBank/DDBJ databases">
        <authorList>
            <person name="Smith C.H."/>
        </authorList>
    </citation>
    <scope>NUCLEOTIDE SEQUENCE</scope>
    <source>
        <strain evidence="5">CHS0354</strain>
        <tissue evidence="5">Mantle</tissue>
    </source>
</reference>
<gene>
    <name evidence="5" type="ORF">CHS0354_035829</name>
</gene>
<dbReference type="InterPro" id="IPR005532">
    <property type="entry name" value="SUMF_dom"/>
</dbReference>
<dbReference type="InterPro" id="IPR016187">
    <property type="entry name" value="CTDL_fold"/>
</dbReference>
<dbReference type="AlphaFoldDB" id="A0AAE0SWX8"/>
<reference evidence="5" key="1">
    <citation type="journal article" date="2021" name="Genome Biol. Evol.">
        <title>A High-Quality Reference Genome for a Parasitic Bivalve with Doubly Uniparental Inheritance (Bivalvia: Unionida).</title>
        <authorList>
            <person name="Smith C.H."/>
        </authorList>
    </citation>
    <scope>NUCLEOTIDE SEQUENCE</scope>
    <source>
        <strain evidence="5">CHS0354</strain>
    </source>
</reference>
<dbReference type="InterPro" id="IPR042095">
    <property type="entry name" value="SUMF_sf"/>
</dbReference>
<dbReference type="PANTHER" id="PTHR23150">
    <property type="entry name" value="SULFATASE MODIFYING FACTOR 1, 2"/>
    <property type="match status" value="1"/>
</dbReference>